<feature type="non-terminal residue" evidence="1">
    <location>
        <position position="160"/>
    </location>
</feature>
<organism evidence="1 2">
    <name type="scientific">Chloroflexus aggregans</name>
    <dbReference type="NCBI Taxonomy" id="152260"/>
    <lineage>
        <taxon>Bacteria</taxon>
        <taxon>Bacillati</taxon>
        <taxon>Chloroflexota</taxon>
        <taxon>Chloroflexia</taxon>
        <taxon>Chloroflexales</taxon>
        <taxon>Chloroflexineae</taxon>
        <taxon>Chloroflexaceae</taxon>
        <taxon>Chloroflexus</taxon>
    </lineage>
</organism>
<comment type="caution">
    <text evidence="1">The sequence shown here is derived from an EMBL/GenBank/DDBJ whole genome shotgun (WGS) entry which is preliminary data.</text>
</comment>
<gene>
    <name evidence="1" type="ORF">C0184_15015</name>
</gene>
<reference evidence="1 2" key="1">
    <citation type="submission" date="2018-01" db="EMBL/GenBank/DDBJ databases">
        <title>Metagenomic assembled genomes from two thermal pools in the Uzon Caldera, Kamchatka, Russia.</title>
        <authorList>
            <person name="Wilkins L."/>
            <person name="Ettinger C."/>
        </authorList>
    </citation>
    <scope>NUCLEOTIDE SEQUENCE [LARGE SCALE GENOMIC DNA]</scope>
    <source>
        <strain evidence="1">ZAV-02</strain>
    </source>
</reference>
<dbReference type="Proteomes" id="UP000243376">
    <property type="component" value="Unassembled WGS sequence"/>
</dbReference>
<protein>
    <submittedName>
        <fullName evidence="1">Polysaccharide deacetylase</fullName>
    </submittedName>
</protein>
<evidence type="ECO:0000313" key="2">
    <source>
        <dbReference type="Proteomes" id="UP000243376"/>
    </source>
</evidence>
<dbReference type="EMBL" id="PNIQ01001006">
    <property type="protein sequence ID" value="PMP74463.1"/>
    <property type="molecule type" value="Genomic_DNA"/>
</dbReference>
<proteinExistence type="predicted"/>
<name>A0A2J6WUH3_9CHLR</name>
<dbReference type="AlphaFoldDB" id="A0A2J6WUH3"/>
<accession>A0A2J6WUH3</accession>
<sequence>MQEIVIPFQIVIGTLRPQGYPLRALCGERKAEATMSPPLLTGSPADMGVELGNMLLQAPIRRLLIEAARDAIEQGARMQMQLVIEPPELVALPWEWMALHKGEQHWQPALREDYTLVRISPRAIRPLPPRRVSGPLRLLIAVARGYEETADTLGEALIEP</sequence>
<evidence type="ECO:0000313" key="1">
    <source>
        <dbReference type="EMBL" id="PMP74463.1"/>
    </source>
</evidence>